<name>A0A2A4FVX1_9SPHN</name>
<accession>A0A2A4FVX1</accession>
<sequence>MSSPLPFPMAGRWSSPIPSIPMCWRRLGFSGWPSSFFMALEDPFRAARLDGRAYVVLGAGGGGLGDAACRALAGAGADLMCVDRSAERAQAIAAAVGGVPHVADAIDRDDMVALFAEAADRFGNRFAGVVDIVGMAMKARIGALDDMAVGRQIDIVLRHAMLATEIAGPMLAERGGGSLTFIGSLAGMTASPNQTVYGIAKAALHQYVRCAAQELGPSGVRVNAVVPGFVATPRLLDLLPAEAWARIAGGNPLRRVAVPDDIARAILFLVSDLAGYVTGVLLNADGGQALALPGADVLR</sequence>
<evidence type="ECO:0000313" key="3">
    <source>
        <dbReference type="EMBL" id="PCE41836.1"/>
    </source>
</evidence>
<dbReference type="Pfam" id="PF13561">
    <property type="entry name" value="adh_short_C2"/>
    <property type="match status" value="1"/>
</dbReference>
<dbReference type="AlphaFoldDB" id="A0A2A4FVX1"/>
<dbReference type="InterPro" id="IPR020904">
    <property type="entry name" value="Sc_DH/Rdtase_CS"/>
</dbReference>
<protein>
    <submittedName>
        <fullName evidence="3">NAD(P)-dependent oxidoreductase</fullName>
    </submittedName>
</protein>
<dbReference type="InterPro" id="IPR002347">
    <property type="entry name" value="SDR_fam"/>
</dbReference>
<dbReference type="Gene3D" id="3.40.50.720">
    <property type="entry name" value="NAD(P)-binding Rossmann-like Domain"/>
    <property type="match status" value="1"/>
</dbReference>
<keyword evidence="2" id="KW-0560">Oxidoreductase</keyword>
<comment type="caution">
    <text evidence="3">The sequence shown here is derived from an EMBL/GenBank/DDBJ whole genome shotgun (WGS) entry which is preliminary data.</text>
</comment>
<reference evidence="3 4" key="1">
    <citation type="submission" date="2017-09" db="EMBL/GenBank/DDBJ databases">
        <title>The Catabolism of 3,6-Dichlorosalicylic acid is Initiated by the Cytochrome P450 Monooxygenase DsmABC in Rhizorhabdus dicambivorans Ndbn-20.</title>
        <authorList>
            <person name="Na L."/>
        </authorList>
    </citation>
    <scope>NUCLEOTIDE SEQUENCE [LARGE SCALE GENOMIC DNA]</scope>
    <source>
        <strain evidence="3 4">Ndbn-20m</strain>
    </source>
</reference>
<evidence type="ECO:0000256" key="1">
    <source>
        <dbReference type="ARBA" id="ARBA00006484"/>
    </source>
</evidence>
<comment type="similarity">
    <text evidence="1">Belongs to the short-chain dehydrogenases/reductases (SDR) family.</text>
</comment>
<dbReference type="PANTHER" id="PTHR43669:SF3">
    <property type="entry name" value="ALCOHOL DEHYDROGENASE, PUTATIVE (AFU_ORTHOLOGUE AFUA_3G03445)-RELATED"/>
    <property type="match status" value="1"/>
</dbReference>
<gene>
    <name evidence="3" type="ORF">COO09_12420</name>
</gene>
<dbReference type="OrthoDB" id="7064009at2"/>
<dbReference type="EMBL" id="NWUF01000011">
    <property type="protein sequence ID" value="PCE41836.1"/>
    <property type="molecule type" value="Genomic_DNA"/>
</dbReference>
<dbReference type="PRINTS" id="PR00081">
    <property type="entry name" value="GDHRDH"/>
</dbReference>
<dbReference type="SUPFAM" id="SSF51735">
    <property type="entry name" value="NAD(P)-binding Rossmann-fold domains"/>
    <property type="match status" value="1"/>
</dbReference>
<dbReference type="CDD" id="cd05233">
    <property type="entry name" value="SDR_c"/>
    <property type="match status" value="1"/>
</dbReference>
<dbReference type="PANTHER" id="PTHR43669">
    <property type="entry name" value="5-KETO-D-GLUCONATE 5-REDUCTASE"/>
    <property type="match status" value="1"/>
</dbReference>
<proteinExistence type="inferred from homology"/>
<organism evidence="3 4">
    <name type="scientific">Rhizorhabdus dicambivorans</name>
    <dbReference type="NCBI Taxonomy" id="1850238"/>
    <lineage>
        <taxon>Bacteria</taxon>
        <taxon>Pseudomonadati</taxon>
        <taxon>Pseudomonadota</taxon>
        <taxon>Alphaproteobacteria</taxon>
        <taxon>Sphingomonadales</taxon>
        <taxon>Sphingomonadaceae</taxon>
        <taxon>Rhizorhabdus</taxon>
    </lineage>
</organism>
<evidence type="ECO:0000313" key="4">
    <source>
        <dbReference type="Proteomes" id="UP000218934"/>
    </source>
</evidence>
<dbReference type="GO" id="GO:0016491">
    <property type="term" value="F:oxidoreductase activity"/>
    <property type="evidence" value="ECO:0007669"/>
    <property type="project" value="UniProtKB-KW"/>
</dbReference>
<dbReference type="KEGG" id="rdi:CMV14_14660"/>
<keyword evidence="4" id="KW-1185">Reference proteome</keyword>
<dbReference type="InterPro" id="IPR036291">
    <property type="entry name" value="NAD(P)-bd_dom_sf"/>
</dbReference>
<evidence type="ECO:0000256" key="2">
    <source>
        <dbReference type="ARBA" id="ARBA00023002"/>
    </source>
</evidence>
<dbReference type="PROSITE" id="PS00061">
    <property type="entry name" value="ADH_SHORT"/>
    <property type="match status" value="1"/>
</dbReference>
<dbReference type="Proteomes" id="UP000218934">
    <property type="component" value="Unassembled WGS sequence"/>
</dbReference>